<accession>A0ABQ9F5D8</accession>
<gene>
    <name evidence="1" type="ORF">KUTeg_009967</name>
</gene>
<sequence>MISSYALTQLKFTLNTRIVKKTRNSPIILKVNLKVLGNLIRNCFMYWFMKDFKIVQSFNRICWFCHVTNIDLLFLGMEQSM</sequence>
<keyword evidence="2" id="KW-1185">Reference proteome</keyword>
<reference evidence="1 2" key="1">
    <citation type="submission" date="2022-12" db="EMBL/GenBank/DDBJ databases">
        <title>Chromosome-level genome of Tegillarca granosa.</title>
        <authorList>
            <person name="Kim J."/>
        </authorList>
    </citation>
    <scope>NUCLEOTIDE SEQUENCE [LARGE SCALE GENOMIC DNA]</scope>
    <source>
        <strain evidence="1">Teg-2019</strain>
        <tissue evidence="1">Adductor muscle</tissue>
    </source>
</reference>
<comment type="caution">
    <text evidence="1">The sequence shown here is derived from an EMBL/GenBank/DDBJ whole genome shotgun (WGS) entry which is preliminary data.</text>
</comment>
<protein>
    <submittedName>
        <fullName evidence="1">Uncharacterized protein</fullName>
    </submittedName>
</protein>
<evidence type="ECO:0000313" key="2">
    <source>
        <dbReference type="Proteomes" id="UP001217089"/>
    </source>
</evidence>
<dbReference type="Proteomes" id="UP001217089">
    <property type="component" value="Unassembled WGS sequence"/>
</dbReference>
<dbReference type="EMBL" id="JARBDR010000440">
    <property type="protein sequence ID" value="KAJ8312594.1"/>
    <property type="molecule type" value="Genomic_DNA"/>
</dbReference>
<organism evidence="1 2">
    <name type="scientific">Tegillarca granosa</name>
    <name type="common">Malaysian cockle</name>
    <name type="synonym">Anadara granosa</name>
    <dbReference type="NCBI Taxonomy" id="220873"/>
    <lineage>
        <taxon>Eukaryota</taxon>
        <taxon>Metazoa</taxon>
        <taxon>Spiralia</taxon>
        <taxon>Lophotrochozoa</taxon>
        <taxon>Mollusca</taxon>
        <taxon>Bivalvia</taxon>
        <taxon>Autobranchia</taxon>
        <taxon>Pteriomorphia</taxon>
        <taxon>Arcoida</taxon>
        <taxon>Arcoidea</taxon>
        <taxon>Arcidae</taxon>
        <taxon>Tegillarca</taxon>
    </lineage>
</organism>
<name>A0ABQ9F5D8_TEGGR</name>
<proteinExistence type="predicted"/>
<evidence type="ECO:0000313" key="1">
    <source>
        <dbReference type="EMBL" id="KAJ8312594.1"/>
    </source>
</evidence>